<evidence type="ECO:0000256" key="1">
    <source>
        <dbReference type="SAM" id="MobiDB-lite"/>
    </source>
</evidence>
<feature type="compositionally biased region" description="Polar residues" evidence="1">
    <location>
        <begin position="16"/>
        <end position="34"/>
    </location>
</feature>
<name>A0A0C2WX94_AMAMK</name>
<feature type="region of interest" description="Disordered" evidence="1">
    <location>
        <begin position="1"/>
        <end position="34"/>
    </location>
</feature>
<dbReference type="AlphaFoldDB" id="A0A0C2WX94"/>
<keyword evidence="3" id="KW-1185">Reference proteome</keyword>
<evidence type="ECO:0000313" key="2">
    <source>
        <dbReference type="EMBL" id="KIL66422.1"/>
    </source>
</evidence>
<dbReference type="HOGENOM" id="CLU_030811_0_0_1"/>
<dbReference type="InParanoid" id="A0A0C2WX94"/>
<dbReference type="OrthoDB" id="3016965at2759"/>
<dbReference type="Proteomes" id="UP000054549">
    <property type="component" value="Unassembled WGS sequence"/>
</dbReference>
<evidence type="ECO:0008006" key="4">
    <source>
        <dbReference type="Google" id="ProtNLM"/>
    </source>
</evidence>
<evidence type="ECO:0000313" key="3">
    <source>
        <dbReference type="Proteomes" id="UP000054549"/>
    </source>
</evidence>
<proteinExistence type="predicted"/>
<dbReference type="Gene3D" id="3.80.10.10">
    <property type="entry name" value="Ribonuclease Inhibitor"/>
    <property type="match status" value="1"/>
</dbReference>
<sequence length="440" mass="49050">MTPSFHGLANKPPVKQQHQAIQNPPLSAGNASANSTNPMEALGSCLNEDVLREIFIRCVSDHGNDSKYFTLDNSKPSIHNYPQFSVSRVCSSWRHAALLTPLLWNNVMIQYLTESNLSIARKYLLHARNLPISIILGPVITVQDWHSQLTDFLSSYRLRHLMVRAVIPRFHAVLHDLPRRSVEDLELLEMFYNHDPEEATIDLNDIRYPKLASVDISGAYKISGCGSSLRVFDGTGLLMTVIESWDLLSRCPSLEEAQIRMMPDDVSLKQLPEPRIHHQCLRTLILESKSGAEIPFSIFIAALALPSLEKMHVSNARVAWSATAFQSLAQRSNHFPNLSDFLLSSATSDVDAGTLLASMPHVTRVYLMCHPFKAVFDQRALNGLASGSLAPRLQYLMGSISNGKEFMDMVSRMRNAQMSSNGVPAPFTKVAAGNYCYDIE</sequence>
<gene>
    <name evidence="2" type="ORF">M378DRAFT_389061</name>
</gene>
<protein>
    <recommendedName>
        <fullName evidence="4">F-box domain-containing protein</fullName>
    </recommendedName>
</protein>
<reference evidence="2 3" key="1">
    <citation type="submission" date="2014-04" db="EMBL/GenBank/DDBJ databases">
        <title>Evolutionary Origins and Diversification of the Mycorrhizal Mutualists.</title>
        <authorList>
            <consortium name="DOE Joint Genome Institute"/>
            <consortium name="Mycorrhizal Genomics Consortium"/>
            <person name="Kohler A."/>
            <person name="Kuo A."/>
            <person name="Nagy L.G."/>
            <person name="Floudas D."/>
            <person name="Copeland A."/>
            <person name="Barry K.W."/>
            <person name="Cichocki N."/>
            <person name="Veneault-Fourrey C."/>
            <person name="LaButti K."/>
            <person name="Lindquist E.A."/>
            <person name="Lipzen A."/>
            <person name="Lundell T."/>
            <person name="Morin E."/>
            <person name="Murat C."/>
            <person name="Riley R."/>
            <person name="Ohm R."/>
            <person name="Sun H."/>
            <person name="Tunlid A."/>
            <person name="Henrissat B."/>
            <person name="Grigoriev I.V."/>
            <person name="Hibbett D.S."/>
            <person name="Martin F."/>
        </authorList>
    </citation>
    <scope>NUCLEOTIDE SEQUENCE [LARGE SCALE GENOMIC DNA]</scope>
    <source>
        <strain evidence="2 3">Koide BX008</strain>
    </source>
</reference>
<organism evidence="2 3">
    <name type="scientific">Amanita muscaria (strain Koide BX008)</name>
    <dbReference type="NCBI Taxonomy" id="946122"/>
    <lineage>
        <taxon>Eukaryota</taxon>
        <taxon>Fungi</taxon>
        <taxon>Dikarya</taxon>
        <taxon>Basidiomycota</taxon>
        <taxon>Agaricomycotina</taxon>
        <taxon>Agaricomycetes</taxon>
        <taxon>Agaricomycetidae</taxon>
        <taxon>Agaricales</taxon>
        <taxon>Pluteineae</taxon>
        <taxon>Amanitaceae</taxon>
        <taxon>Amanita</taxon>
    </lineage>
</organism>
<accession>A0A0C2WX94</accession>
<dbReference type="EMBL" id="KN818236">
    <property type="protein sequence ID" value="KIL66422.1"/>
    <property type="molecule type" value="Genomic_DNA"/>
</dbReference>
<dbReference type="SUPFAM" id="SSF52047">
    <property type="entry name" value="RNI-like"/>
    <property type="match status" value="1"/>
</dbReference>
<dbReference type="InterPro" id="IPR032675">
    <property type="entry name" value="LRR_dom_sf"/>
</dbReference>